<name>A0A1N7SWN8_9BURK</name>
<evidence type="ECO:0000256" key="1">
    <source>
        <dbReference type="SAM" id="MobiDB-lite"/>
    </source>
</evidence>
<feature type="compositionally biased region" description="Low complexity" evidence="1">
    <location>
        <begin position="7"/>
        <end position="16"/>
    </location>
</feature>
<reference evidence="2" key="1">
    <citation type="submission" date="2016-12" db="EMBL/GenBank/DDBJ databases">
        <authorList>
            <person name="Moulin L."/>
        </authorList>
    </citation>
    <scope>NUCLEOTIDE SEQUENCE [LARGE SCALE GENOMIC DNA]</scope>
    <source>
        <strain evidence="2">STM 7183</strain>
    </source>
</reference>
<sequence>MPPVSGPPASGAPASVTNDITSGPRPNNDLLRGFTLTGTHAQPVRPKVAPKRTGANGRYDVVRVFFGTDRVVSAPTDGPPQFTSDYAPTVTQRGCQHPAQSWNRRH</sequence>
<comment type="caution">
    <text evidence="2">The sequence shown here is derived from an EMBL/GenBank/DDBJ whole genome shotgun (WGS) entry which is preliminary data.</text>
</comment>
<dbReference type="EMBL" id="CYGY02000138">
    <property type="protein sequence ID" value="SIT51766.1"/>
    <property type="molecule type" value="Genomic_DNA"/>
</dbReference>
<organism evidence="2 3">
    <name type="scientific">Paraburkholderia piptadeniae</name>
    <dbReference type="NCBI Taxonomy" id="1701573"/>
    <lineage>
        <taxon>Bacteria</taxon>
        <taxon>Pseudomonadati</taxon>
        <taxon>Pseudomonadota</taxon>
        <taxon>Betaproteobacteria</taxon>
        <taxon>Burkholderiales</taxon>
        <taxon>Burkholderiaceae</taxon>
        <taxon>Paraburkholderia</taxon>
    </lineage>
</organism>
<accession>A0A1N7SWN8</accession>
<dbReference type="AlphaFoldDB" id="A0A1N7SWN8"/>
<protein>
    <submittedName>
        <fullName evidence="2">Uncharacterized protein</fullName>
    </submittedName>
</protein>
<dbReference type="Proteomes" id="UP000195569">
    <property type="component" value="Unassembled WGS sequence"/>
</dbReference>
<feature type="region of interest" description="Disordered" evidence="1">
    <location>
        <begin position="1"/>
        <end position="30"/>
    </location>
</feature>
<evidence type="ECO:0000313" key="3">
    <source>
        <dbReference type="Proteomes" id="UP000195569"/>
    </source>
</evidence>
<evidence type="ECO:0000313" key="2">
    <source>
        <dbReference type="EMBL" id="SIT51766.1"/>
    </source>
</evidence>
<feature type="region of interest" description="Disordered" evidence="1">
    <location>
        <begin position="71"/>
        <end position="106"/>
    </location>
</feature>
<keyword evidence="3" id="KW-1185">Reference proteome</keyword>
<gene>
    <name evidence="2" type="ORF">BN2476_1380027</name>
</gene>
<proteinExistence type="predicted"/>
<feature type="compositionally biased region" description="Polar residues" evidence="1">
    <location>
        <begin position="81"/>
        <end position="106"/>
    </location>
</feature>